<dbReference type="OrthoDB" id="545169at2759"/>
<accession>A0A1Y2HIV4</accession>
<dbReference type="GO" id="GO:0006631">
    <property type="term" value="P:fatty acid metabolic process"/>
    <property type="evidence" value="ECO:0007669"/>
    <property type="project" value="InterPro"/>
</dbReference>
<dbReference type="EMBL" id="MCFL01000028">
    <property type="protein sequence ID" value="ORZ34496.1"/>
    <property type="molecule type" value="Genomic_DNA"/>
</dbReference>
<dbReference type="Proteomes" id="UP000193411">
    <property type="component" value="Unassembled WGS sequence"/>
</dbReference>
<name>A0A1Y2HIV4_9FUNG</name>
<dbReference type="PANTHER" id="PTHR37417:SF2">
    <property type="entry name" value="67 KDA MYOSIN-CROSS-REACTIVE ANTIGEN FAMILY PROTEIN (AFU_ORTHOLOGUE AFUA_5G09970)"/>
    <property type="match status" value="1"/>
</dbReference>
<dbReference type="GO" id="GO:0050151">
    <property type="term" value="F:oleate hydratase activity"/>
    <property type="evidence" value="ECO:0007669"/>
    <property type="project" value="InterPro"/>
</dbReference>
<dbReference type="InterPro" id="IPR036188">
    <property type="entry name" value="FAD/NAD-bd_sf"/>
</dbReference>
<gene>
    <name evidence="1" type="ORF">BCR44DRAFT_1436314</name>
</gene>
<dbReference type="Gene3D" id="3.30.9.80">
    <property type="match status" value="1"/>
</dbReference>
<evidence type="ECO:0000313" key="2">
    <source>
        <dbReference type="Proteomes" id="UP000193411"/>
    </source>
</evidence>
<dbReference type="InterPro" id="IPR010354">
    <property type="entry name" value="Oleate_hydratase"/>
</dbReference>
<organism evidence="1 2">
    <name type="scientific">Catenaria anguillulae PL171</name>
    <dbReference type="NCBI Taxonomy" id="765915"/>
    <lineage>
        <taxon>Eukaryota</taxon>
        <taxon>Fungi</taxon>
        <taxon>Fungi incertae sedis</taxon>
        <taxon>Blastocladiomycota</taxon>
        <taxon>Blastocladiomycetes</taxon>
        <taxon>Blastocladiales</taxon>
        <taxon>Catenariaceae</taxon>
        <taxon>Catenaria</taxon>
    </lineage>
</organism>
<proteinExistence type="predicted"/>
<dbReference type="SUPFAM" id="SSF51905">
    <property type="entry name" value="FAD/NAD(P)-binding domain"/>
    <property type="match status" value="1"/>
</dbReference>
<dbReference type="STRING" id="765915.A0A1Y2HIV4"/>
<dbReference type="Pfam" id="PF06100">
    <property type="entry name" value="MCRA"/>
    <property type="match status" value="2"/>
</dbReference>
<reference evidence="1 2" key="1">
    <citation type="submission" date="2016-07" db="EMBL/GenBank/DDBJ databases">
        <title>Pervasive Adenine N6-methylation of Active Genes in Fungi.</title>
        <authorList>
            <consortium name="DOE Joint Genome Institute"/>
            <person name="Mondo S.J."/>
            <person name="Dannebaum R.O."/>
            <person name="Kuo R.C."/>
            <person name="Labutti K."/>
            <person name="Haridas S."/>
            <person name="Kuo A."/>
            <person name="Salamov A."/>
            <person name="Ahrendt S.R."/>
            <person name="Lipzen A."/>
            <person name="Sullivan W."/>
            <person name="Andreopoulos W.B."/>
            <person name="Clum A."/>
            <person name="Lindquist E."/>
            <person name="Daum C."/>
            <person name="Ramamoorthy G.K."/>
            <person name="Gryganskyi A."/>
            <person name="Culley D."/>
            <person name="Magnuson J.K."/>
            <person name="James T.Y."/>
            <person name="O'Malley M.A."/>
            <person name="Stajich J.E."/>
            <person name="Spatafora J.W."/>
            <person name="Visel A."/>
            <person name="Grigoriev I.V."/>
        </authorList>
    </citation>
    <scope>NUCLEOTIDE SEQUENCE [LARGE SCALE GENOMIC DNA]</scope>
    <source>
        <strain evidence="1 2">PL171</strain>
    </source>
</reference>
<sequence length="487" mass="54944">MISRTLLRTYTNSVHPSNDAARPDRDPATTKAWMIGSGIGCLASAAELIRQAGVPASNITIFEELAVHGGSLDGSHDKNKKGYVIRGGRMLNCSYLCTYDLFDWVPALVQGKTRMDGVTPIKSVRDEIIDFNERIKTCAKARLVDIEGNKVDRINECFDEHFFTTTFWYMWATTFAFQPWHSAIEFKRYLHRFAHEFPRIETLEGVDRTVYNQYDSLVLPLTTHLANLGVKFVTSTRVETLDFDRSNPHVMTVKALNLVDVQTGAQRVQEIDPANDLVFFTNGSMTSSATLGDLDTPATSSQMDVFTAWSGNAPGTGALVTFKDSKWFMSFVVAKQPHYIQQKEGEYVFWAYGLNNDVEGDYVKKAMRDCTGREMMQELMGHLEKPFKSINETTQVIPCMMPYITSMFMTRRHEDRPPVVPKLSTNLAFVSQFAEIQDDVVFTVEYSIRAAMMAVCEFMKLGKQPPAIYKASNTPAFIFKSVSSFMS</sequence>
<dbReference type="AlphaFoldDB" id="A0A1Y2HIV4"/>
<dbReference type="Gene3D" id="3.50.50.60">
    <property type="entry name" value="FAD/NAD(P)-binding domain"/>
    <property type="match status" value="2"/>
</dbReference>
<comment type="caution">
    <text evidence="1">The sequence shown here is derived from an EMBL/GenBank/DDBJ whole genome shotgun (WGS) entry which is preliminary data.</text>
</comment>
<protein>
    <submittedName>
        <fullName evidence="1">Oleate hydratase</fullName>
    </submittedName>
</protein>
<keyword evidence="2" id="KW-1185">Reference proteome</keyword>
<dbReference type="PANTHER" id="PTHR37417">
    <property type="entry name" value="67 KDA MYOSIN-CROSS-REACTIVE ANTIGEN FAMILY PROTEIN (AFU_ORTHOLOGUE AFUA_5G09970)"/>
    <property type="match status" value="1"/>
</dbReference>
<evidence type="ECO:0000313" key="1">
    <source>
        <dbReference type="EMBL" id="ORZ34496.1"/>
    </source>
</evidence>
<dbReference type="GO" id="GO:0071949">
    <property type="term" value="F:FAD binding"/>
    <property type="evidence" value="ECO:0007669"/>
    <property type="project" value="InterPro"/>
</dbReference>